<evidence type="ECO:0000313" key="2">
    <source>
        <dbReference type="Proteomes" id="UP001233836"/>
    </source>
</evidence>
<proteinExistence type="predicted"/>
<dbReference type="RefSeq" id="WP_307217724.1">
    <property type="nucleotide sequence ID" value="NZ_JAUSTI010000009.1"/>
</dbReference>
<dbReference type="Proteomes" id="UP001233836">
    <property type="component" value="Unassembled WGS sequence"/>
</dbReference>
<keyword evidence="2" id="KW-1185">Reference proteome</keyword>
<evidence type="ECO:0000313" key="1">
    <source>
        <dbReference type="EMBL" id="MDQ0171943.1"/>
    </source>
</evidence>
<protein>
    <submittedName>
        <fullName evidence="1">Uncharacterized protein</fullName>
    </submittedName>
</protein>
<name>A0ABT9WF93_9BACL</name>
<dbReference type="EMBL" id="JAUSTI010000009">
    <property type="protein sequence ID" value="MDQ0171943.1"/>
    <property type="molecule type" value="Genomic_DNA"/>
</dbReference>
<organism evidence="1 2">
    <name type="scientific">Paenibacillus tundrae</name>
    <dbReference type="NCBI Taxonomy" id="528187"/>
    <lineage>
        <taxon>Bacteria</taxon>
        <taxon>Bacillati</taxon>
        <taxon>Bacillota</taxon>
        <taxon>Bacilli</taxon>
        <taxon>Bacillales</taxon>
        <taxon>Paenibacillaceae</taxon>
        <taxon>Paenibacillus</taxon>
    </lineage>
</organism>
<accession>A0ABT9WF93</accession>
<reference evidence="1 2" key="1">
    <citation type="submission" date="2023-07" db="EMBL/GenBank/DDBJ databases">
        <title>Sorghum-associated microbial communities from plants grown in Nebraska, USA.</title>
        <authorList>
            <person name="Schachtman D."/>
        </authorList>
    </citation>
    <scope>NUCLEOTIDE SEQUENCE [LARGE SCALE GENOMIC DNA]</scope>
    <source>
        <strain evidence="1 2">DS1314</strain>
    </source>
</reference>
<gene>
    <name evidence="1" type="ORF">J2T19_003405</name>
</gene>
<comment type="caution">
    <text evidence="1">The sequence shown here is derived from an EMBL/GenBank/DDBJ whole genome shotgun (WGS) entry which is preliminary data.</text>
</comment>
<sequence>MNEILKYLTKDKDSIEYLTFFVLLEKIKYIPPILDYCGDDFVEYMIELLPRIDDKYDRASLIETIVQSYYWDENSVRYSDEIFNEYIRCIRDHATNLDDIISCLNGFVHAGVRKQEIVIQLIKHVDKEKTITILSRFELDDVTGSPGNESKLLTEAKEISNIRWRSGIIAQFLLLVHPQVRKYAGISQITFLYDTYHGVYADCWPRGLLPNQKDLLLKSKVLSAREISVLETLEELINSQEKDLDSPEVKQLYDAFFTGKDPLDVIFTLPK</sequence>